<dbReference type="GO" id="GO:0009966">
    <property type="term" value="P:regulation of signal transduction"/>
    <property type="evidence" value="ECO:0007669"/>
    <property type="project" value="InterPro"/>
</dbReference>
<evidence type="ECO:0000256" key="8">
    <source>
        <dbReference type="ARBA" id="ARBA00023180"/>
    </source>
</evidence>
<organism evidence="11 12">
    <name type="scientific">Cherax quadricarinatus</name>
    <name type="common">Australian red claw crayfish</name>
    <dbReference type="NCBI Taxonomy" id="27406"/>
    <lineage>
        <taxon>Eukaryota</taxon>
        <taxon>Metazoa</taxon>
        <taxon>Ecdysozoa</taxon>
        <taxon>Arthropoda</taxon>
        <taxon>Crustacea</taxon>
        <taxon>Multicrustacea</taxon>
        <taxon>Malacostraca</taxon>
        <taxon>Eumalacostraca</taxon>
        <taxon>Eucarida</taxon>
        <taxon>Decapoda</taxon>
        <taxon>Pleocyemata</taxon>
        <taxon>Astacidea</taxon>
        <taxon>Parastacoidea</taxon>
        <taxon>Parastacidae</taxon>
        <taxon>Cherax</taxon>
    </lineage>
</organism>
<evidence type="ECO:0000313" key="12">
    <source>
        <dbReference type="Proteomes" id="UP001445076"/>
    </source>
</evidence>
<protein>
    <recommendedName>
        <fullName evidence="9">BOS complex subunit NCLN</fullName>
    </recommendedName>
</protein>
<evidence type="ECO:0000256" key="4">
    <source>
        <dbReference type="ARBA" id="ARBA00022729"/>
    </source>
</evidence>
<evidence type="ECO:0000256" key="7">
    <source>
        <dbReference type="ARBA" id="ARBA00023136"/>
    </source>
</evidence>
<evidence type="ECO:0000256" key="3">
    <source>
        <dbReference type="ARBA" id="ARBA00022692"/>
    </source>
</evidence>
<proteinExistence type="inferred from homology"/>
<evidence type="ECO:0000259" key="10">
    <source>
        <dbReference type="Pfam" id="PF04389"/>
    </source>
</evidence>
<keyword evidence="3" id="KW-0812">Transmembrane</keyword>
<evidence type="ECO:0000256" key="1">
    <source>
        <dbReference type="ARBA" id="ARBA00004389"/>
    </source>
</evidence>
<feature type="domain" description="Peptidase M28" evidence="10">
    <location>
        <begin position="197"/>
        <end position="317"/>
    </location>
</feature>
<accession>A0AAW0X3Y4</accession>
<comment type="similarity">
    <text evidence="2">Belongs to the nicastrin family.</text>
</comment>
<evidence type="ECO:0000256" key="9">
    <source>
        <dbReference type="ARBA" id="ARBA00034873"/>
    </source>
</evidence>
<dbReference type="AlphaFoldDB" id="A0AAW0X3Y4"/>
<dbReference type="SUPFAM" id="SSF53187">
    <property type="entry name" value="Zn-dependent exopeptidases"/>
    <property type="match status" value="1"/>
</dbReference>
<evidence type="ECO:0000256" key="2">
    <source>
        <dbReference type="ARBA" id="ARBA00007717"/>
    </source>
</evidence>
<gene>
    <name evidence="11" type="ORF">OTU49_006093</name>
</gene>
<dbReference type="PANTHER" id="PTHR31826">
    <property type="entry name" value="NICALIN"/>
    <property type="match status" value="1"/>
</dbReference>
<keyword evidence="4" id="KW-0732">Signal</keyword>
<keyword evidence="8" id="KW-0325">Glycoprotein</keyword>
<keyword evidence="6" id="KW-1133">Transmembrane helix</keyword>
<keyword evidence="5" id="KW-0256">Endoplasmic reticulum</keyword>
<evidence type="ECO:0000256" key="6">
    <source>
        <dbReference type="ARBA" id="ARBA00022989"/>
    </source>
</evidence>
<evidence type="ECO:0000313" key="11">
    <source>
        <dbReference type="EMBL" id="KAK8734262.1"/>
    </source>
</evidence>
<name>A0AAW0X3Y4_CHEQU</name>
<comment type="caution">
    <text evidence="11">The sequence shown here is derived from an EMBL/GenBank/DDBJ whole genome shotgun (WGS) entry which is preliminary data.</text>
</comment>
<keyword evidence="12" id="KW-1185">Reference proteome</keyword>
<dbReference type="Pfam" id="PF04389">
    <property type="entry name" value="Peptidase_M28"/>
    <property type="match status" value="1"/>
</dbReference>
<dbReference type="EMBL" id="JARKIK010000051">
    <property type="protein sequence ID" value="KAK8734262.1"/>
    <property type="molecule type" value="Genomic_DNA"/>
</dbReference>
<evidence type="ECO:0000256" key="5">
    <source>
        <dbReference type="ARBA" id="ARBA00022824"/>
    </source>
</evidence>
<dbReference type="Proteomes" id="UP001445076">
    <property type="component" value="Unassembled WGS sequence"/>
</dbReference>
<dbReference type="GO" id="GO:0005789">
    <property type="term" value="C:endoplasmic reticulum membrane"/>
    <property type="evidence" value="ECO:0007669"/>
    <property type="project" value="UniProtKB-SubCell"/>
</dbReference>
<dbReference type="InterPro" id="IPR016574">
    <property type="entry name" value="Nicalin"/>
</dbReference>
<comment type="subcellular location">
    <subcellularLocation>
        <location evidence="1">Endoplasmic reticulum membrane</location>
        <topology evidence="1">Single-pass membrane protein</topology>
    </subcellularLocation>
</comment>
<reference evidence="11 12" key="1">
    <citation type="journal article" date="2024" name="BMC Genomics">
        <title>Genome assembly of redclaw crayfish (Cherax quadricarinatus) provides insights into its immune adaptation and hypoxia tolerance.</title>
        <authorList>
            <person name="Liu Z."/>
            <person name="Zheng J."/>
            <person name="Li H."/>
            <person name="Fang K."/>
            <person name="Wang S."/>
            <person name="He J."/>
            <person name="Zhou D."/>
            <person name="Weng S."/>
            <person name="Chi M."/>
            <person name="Gu Z."/>
            <person name="He J."/>
            <person name="Li F."/>
            <person name="Wang M."/>
        </authorList>
    </citation>
    <scope>NUCLEOTIDE SEQUENCE [LARGE SCALE GENOMIC DNA]</scope>
    <source>
        <strain evidence="11">ZL_2023a</strain>
    </source>
</reference>
<dbReference type="Gene3D" id="3.40.630.10">
    <property type="entry name" value="Zn peptidases"/>
    <property type="match status" value="1"/>
</dbReference>
<dbReference type="InterPro" id="IPR007484">
    <property type="entry name" value="Peptidase_M28"/>
</dbReference>
<keyword evidence="7" id="KW-0472">Membrane</keyword>
<sequence length="358" mass="38813">MWSDQELVEMLRSSVPYYLVVALPLLILMSPVPVDAAAEFTVYRLQQYDLHGSPHGSRSSLVNVEARSLDASSVARRCVLARLADLTPSHYQRVVSQGAAALLILLPVNVTSFSVDQRQLVHDVEAAMLEADSQLAVYVAYETQELLDIYEAVRTATNTDAVTSAAAAMMSSLSTDGYQIVVGGSQSKLMADMTIANVQGKLSGYGVEEQLPTIAIVAHYDAFGAAPELSWGADSNGSGVVVLLELARILSRLYASPRTHPRLNMAFLLSGGGYINYQGSKRYLEDHLDASDSPLLSETHYTLCLDTLGSGDSLRLHVSKRPKETSPGYQFFQFLICVWILGLAGSRSSSRHQCGYGA</sequence>